<feature type="region of interest" description="Disordered" evidence="1">
    <location>
        <begin position="1"/>
        <end position="25"/>
    </location>
</feature>
<dbReference type="AlphaFoldDB" id="A0A841C5Y3"/>
<feature type="compositionally biased region" description="Acidic residues" evidence="1">
    <location>
        <begin position="13"/>
        <end position="23"/>
    </location>
</feature>
<feature type="region of interest" description="Disordered" evidence="1">
    <location>
        <begin position="103"/>
        <end position="146"/>
    </location>
</feature>
<gene>
    <name evidence="3" type="ORF">F4553_007645</name>
</gene>
<evidence type="ECO:0000313" key="4">
    <source>
        <dbReference type="Proteomes" id="UP000587527"/>
    </source>
</evidence>
<evidence type="ECO:0008006" key="5">
    <source>
        <dbReference type="Google" id="ProtNLM"/>
    </source>
</evidence>
<reference evidence="3 4" key="1">
    <citation type="submission" date="2020-08" db="EMBL/GenBank/DDBJ databases">
        <title>Sequencing the genomes of 1000 actinobacteria strains.</title>
        <authorList>
            <person name="Klenk H.-P."/>
        </authorList>
    </citation>
    <scope>NUCLEOTIDE SEQUENCE [LARGE SCALE GENOMIC DNA]</scope>
    <source>
        <strain evidence="3 4">DSM 45362</strain>
    </source>
</reference>
<accession>A0A841C5Y3</accession>
<sequence>MSDDDRRRSGSQEFDEGWAEPGEEPGLWRRVTRDGIQRVSTRWMIVLCATVLVILTGVVLGNQARQDARTPQGMAVTDQPLADLGIEFSPIAADPTAVVAVTDSPAPGATSPAPVTPTSAAAKPSPAVSPSARPPSPKPSPAPPKVTFQAVGGYGCSTANTGYYAHDRDPGAGWGASDHGGWGSNGCSGTFDSMPMSGSDTVEDPTQYADWSFTVGSASRSCDLSTYVPVYGGDAKRAGGNPAQYRVGDGQGSSSKGTFTVDQPANGGRWISIKTYPVSGGKLWIRVLNRGIDWGAREGYRIGLAQFKVVCH</sequence>
<feature type="compositionally biased region" description="Pro residues" evidence="1">
    <location>
        <begin position="132"/>
        <end position="144"/>
    </location>
</feature>
<dbReference type="Proteomes" id="UP000587527">
    <property type="component" value="Unassembled WGS sequence"/>
</dbReference>
<keyword evidence="2" id="KW-0472">Membrane</keyword>
<protein>
    <recommendedName>
        <fullName evidence="5">Adhesin</fullName>
    </recommendedName>
</protein>
<evidence type="ECO:0000256" key="1">
    <source>
        <dbReference type="SAM" id="MobiDB-lite"/>
    </source>
</evidence>
<keyword evidence="2" id="KW-1133">Transmembrane helix</keyword>
<feature type="compositionally biased region" description="Low complexity" evidence="1">
    <location>
        <begin position="103"/>
        <end position="131"/>
    </location>
</feature>
<name>A0A841C5Y3_9ACTN</name>
<feature type="transmembrane region" description="Helical" evidence="2">
    <location>
        <begin position="43"/>
        <end position="61"/>
    </location>
</feature>
<feature type="compositionally biased region" description="Basic and acidic residues" evidence="1">
    <location>
        <begin position="1"/>
        <end position="10"/>
    </location>
</feature>
<keyword evidence="2" id="KW-0812">Transmembrane</keyword>
<evidence type="ECO:0000256" key="2">
    <source>
        <dbReference type="SAM" id="Phobius"/>
    </source>
</evidence>
<organism evidence="3 4">
    <name type="scientific">Allocatelliglobosispora scoriae</name>
    <dbReference type="NCBI Taxonomy" id="643052"/>
    <lineage>
        <taxon>Bacteria</taxon>
        <taxon>Bacillati</taxon>
        <taxon>Actinomycetota</taxon>
        <taxon>Actinomycetes</taxon>
        <taxon>Micromonosporales</taxon>
        <taxon>Micromonosporaceae</taxon>
        <taxon>Allocatelliglobosispora</taxon>
    </lineage>
</organism>
<comment type="caution">
    <text evidence="3">The sequence shown here is derived from an EMBL/GenBank/DDBJ whole genome shotgun (WGS) entry which is preliminary data.</text>
</comment>
<dbReference type="RefSeq" id="WP_184846156.1">
    <property type="nucleotide sequence ID" value="NZ_JACHMN010000003.1"/>
</dbReference>
<proteinExistence type="predicted"/>
<evidence type="ECO:0000313" key="3">
    <source>
        <dbReference type="EMBL" id="MBB5874211.1"/>
    </source>
</evidence>
<keyword evidence="4" id="KW-1185">Reference proteome</keyword>
<dbReference type="EMBL" id="JACHMN010000003">
    <property type="protein sequence ID" value="MBB5874211.1"/>
    <property type="molecule type" value="Genomic_DNA"/>
</dbReference>